<dbReference type="PROSITE" id="PS00895">
    <property type="entry name" value="3_HYDROXYISOBUT_DH"/>
    <property type="match status" value="1"/>
</dbReference>
<dbReference type="InterPro" id="IPR013328">
    <property type="entry name" value="6PGD_dom2"/>
</dbReference>
<dbReference type="GO" id="GO:0050661">
    <property type="term" value="F:NADP binding"/>
    <property type="evidence" value="ECO:0007669"/>
    <property type="project" value="InterPro"/>
</dbReference>
<dbReference type="PANTHER" id="PTHR43580">
    <property type="entry name" value="OXIDOREDUCTASE GLYR1-RELATED"/>
    <property type="match status" value="1"/>
</dbReference>
<dbReference type="InterPro" id="IPR008927">
    <property type="entry name" value="6-PGluconate_DH-like_C_sf"/>
</dbReference>
<feature type="active site" evidence="4">
    <location>
        <position position="181"/>
    </location>
</feature>
<sequence length="307" mass="32669">MNHLDSGLTVGFIGLGAMGSEMATNLLQSLKAQGQTLHVYNRTESKAQKLVDAGAIFESGGPVAMASKCNIIFSMTFDDQALEENISKILEGPPRQGLIYVECSTVFPETVKKVSTLSEANGIAYVACPVFGRPDAAKSKLLVGVLAGPSKHVEKVRPFVAAMTCRVLDVGVDPCLANVDKLVGNFMIAGMIELIAEAQTLGEVNGLERSKVMEVVDLIFGGSHIVKGYGDRMVHDNFAIKDGCGFTVRGGLKDTGHIQRLADESGAKVPINETVVQHLKSQMADGCADLDWGSLAMAVRKESGLEK</sequence>
<reference evidence="7 8" key="1">
    <citation type="submission" date="2006-10" db="EMBL/GenBank/DDBJ databases">
        <title>The Genome Sequence of Batrachochytrium dendrobatidis JEL423.</title>
        <authorList>
            <consortium name="The Broad Institute Genome Sequencing Platform"/>
            <person name="Birren B."/>
            <person name="Lander E."/>
            <person name="Galagan J."/>
            <person name="Cuomo C."/>
            <person name="Devon K."/>
            <person name="Jaffe D."/>
            <person name="Butler J."/>
            <person name="Alvarez P."/>
            <person name="Gnerre S."/>
            <person name="Grabherr M."/>
            <person name="Kleber M."/>
            <person name="Mauceli E."/>
            <person name="Brockman W."/>
            <person name="Young S."/>
            <person name="LaButti K."/>
            <person name="Sykes S."/>
            <person name="DeCaprio D."/>
            <person name="Crawford M."/>
            <person name="Koehrsen M."/>
            <person name="Engels R."/>
            <person name="Montgomery P."/>
            <person name="Pearson M."/>
            <person name="Howarth C."/>
            <person name="Larson L."/>
            <person name="White J."/>
            <person name="O'Leary S."/>
            <person name="Kodira C."/>
            <person name="Zeng Q."/>
            <person name="Yandava C."/>
            <person name="Alvarado L."/>
            <person name="Longcore J."/>
            <person name="James T."/>
        </authorList>
    </citation>
    <scope>NUCLEOTIDE SEQUENCE [LARGE SCALE GENOMIC DNA]</scope>
    <source>
        <strain evidence="7 8">JEL423</strain>
    </source>
</reference>
<keyword evidence="2" id="KW-0560">Oxidoreductase</keyword>
<dbReference type="AlphaFoldDB" id="A0A177W876"/>
<gene>
    <name evidence="7" type="ORF">BDEG_20167</name>
</gene>
<dbReference type="STRING" id="403673.A0A177W876"/>
<dbReference type="InterPro" id="IPR051265">
    <property type="entry name" value="HIBADH-related_NP60_sf"/>
</dbReference>
<dbReference type="InterPro" id="IPR006115">
    <property type="entry name" value="6PGDH_NADP-bd"/>
</dbReference>
<dbReference type="Gene3D" id="3.40.50.720">
    <property type="entry name" value="NAD(P)-binding Rossmann-like Domain"/>
    <property type="match status" value="1"/>
</dbReference>
<evidence type="ECO:0000256" key="1">
    <source>
        <dbReference type="ARBA" id="ARBA00007598"/>
    </source>
</evidence>
<evidence type="ECO:0000256" key="4">
    <source>
        <dbReference type="PIRSR" id="PIRSR000103-1"/>
    </source>
</evidence>
<dbReference type="Pfam" id="PF14833">
    <property type="entry name" value="NAD_binding_11"/>
    <property type="match status" value="1"/>
</dbReference>
<evidence type="ECO:0000259" key="6">
    <source>
        <dbReference type="Pfam" id="PF14833"/>
    </source>
</evidence>
<dbReference type="eggNOG" id="KOG0409">
    <property type="taxonomic scope" value="Eukaryota"/>
</dbReference>
<organism evidence="7 8">
    <name type="scientific">Batrachochytrium dendrobatidis (strain JEL423)</name>
    <dbReference type="NCBI Taxonomy" id="403673"/>
    <lineage>
        <taxon>Eukaryota</taxon>
        <taxon>Fungi</taxon>
        <taxon>Fungi incertae sedis</taxon>
        <taxon>Chytridiomycota</taxon>
        <taxon>Chytridiomycota incertae sedis</taxon>
        <taxon>Chytridiomycetes</taxon>
        <taxon>Rhizophydiales</taxon>
        <taxon>Rhizophydiales incertae sedis</taxon>
        <taxon>Batrachochytrium</taxon>
    </lineage>
</organism>
<evidence type="ECO:0008006" key="9">
    <source>
        <dbReference type="Google" id="ProtNLM"/>
    </source>
</evidence>
<dbReference type="Pfam" id="PF03446">
    <property type="entry name" value="NAD_binding_2"/>
    <property type="match status" value="1"/>
</dbReference>
<feature type="domain" description="3-hydroxyisobutyrate dehydrogenase-like NAD-binding" evidence="6">
    <location>
        <begin position="179"/>
        <end position="292"/>
    </location>
</feature>
<dbReference type="GO" id="GO:0051287">
    <property type="term" value="F:NAD binding"/>
    <property type="evidence" value="ECO:0007669"/>
    <property type="project" value="InterPro"/>
</dbReference>
<dbReference type="InterPro" id="IPR036291">
    <property type="entry name" value="NAD(P)-bd_dom_sf"/>
</dbReference>
<dbReference type="VEuPathDB" id="FungiDB:BDEG_20167"/>
<feature type="domain" description="6-phosphogluconate dehydrogenase NADP-binding" evidence="5">
    <location>
        <begin position="9"/>
        <end position="168"/>
    </location>
</feature>
<dbReference type="InterPro" id="IPR002204">
    <property type="entry name" value="3-OH-isobutyrate_DH-rel_CS"/>
</dbReference>
<dbReference type="PANTHER" id="PTHR43580:SF8">
    <property type="entry name" value="6-PHOSPHOGLUCONATE DEHYDROGENASE NADP-BINDING DOMAIN-CONTAINING PROTEIN-RELATED"/>
    <property type="match status" value="1"/>
</dbReference>
<dbReference type="InterPro" id="IPR015815">
    <property type="entry name" value="HIBADH-related"/>
</dbReference>
<evidence type="ECO:0000313" key="7">
    <source>
        <dbReference type="EMBL" id="OAJ35945.1"/>
    </source>
</evidence>
<dbReference type="InterPro" id="IPR029154">
    <property type="entry name" value="HIBADH-like_NADP-bd"/>
</dbReference>
<dbReference type="Proteomes" id="UP000077115">
    <property type="component" value="Unassembled WGS sequence"/>
</dbReference>
<dbReference type="SUPFAM" id="SSF48179">
    <property type="entry name" value="6-phosphogluconate dehydrogenase C-terminal domain-like"/>
    <property type="match status" value="1"/>
</dbReference>
<evidence type="ECO:0000256" key="3">
    <source>
        <dbReference type="ARBA" id="ARBA00023027"/>
    </source>
</evidence>
<name>A0A177W876_BATDL</name>
<keyword evidence="3" id="KW-0520">NAD</keyword>
<protein>
    <recommendedName>
        <fullName evidence="9">6-phosphogluconate dehydrogenase NADP-binding domain-containing protein</fullName>
    </recommendedName>
</protein>
<proteinExistence type="inferred from homology"/>
<evidence type="ECO:0000313" key="8">
    <source>
        <dbReference type="Proteomes" id="UP000077115"/>
    </source>
</evidence>
<comment type="similarity">
    <text evidence="1">Belongs to the HIBADH-related family. NP60 subfamily.</text>
</comment>
<dbReference type="GO" id="GO:0016491">
    <property type="term" value="F:oxidoreductase activity"/>
    <property type="evidence" value="ECO:0007669"/>
    <property type="project" value="UniProtKB-KW"/>
</dbReference>
<dbReference type="PIRSF" id="PIRSF000103">
    <property type="entry name" value="HIBADH"/>
    <property type="match status" value="1"/>
</dbReference>
<dbReference type="SUPFAM" id="SSF51735">
    <property type="entry name" value="NAD(P)-binding Rossmann-fold domains"/>
    <property type="match status" value="1"/>
</dbReference>
<evidence type="ECO:0000256" key="2">
    <source>
        <dbReference type="ARBA" id="ARBA00023002"/>
    </source>
</evidence>
<evidence type="ECO:0000259" key="5">
    <source>
        <dbReference type="Pfam" id="PF03446"/>
    </source>
</evidence>
<accession>A0A177W876</accession>
<dbReference type="Gene3D" id="1.10.1040.10">
    <property type="entry name" value="N-(1-d-carboxylethyl)-l-norvaline Dehydrogenase, domain 2"/>
    <property type="match status" value="1"/>
</dbReference>
<dbReference type="EMBL" id="DS022300">
    <property type="protein sequence ID" value="OAJ35945.1"/>
    <property type="molecule type" value="Genomic_DNA"/>
</dbReference>
<reference evidence="7 8" key="2">
    <citation type="submission" date="2016-05" db="EMBL/GenBank/DDBJ databases">
        <title>Lineage-specific infection strategies underlie the spectrum of fungal disease in amphibians.</title>
        <authorList>
            <person name="Cuomo C.A."/>
            <person name="Farrer R.A."/>
            <person name="James T."/>
            <person name="Longcore J."/>
            <person name="Birren B."/>
        </authorList>
    </citation>
    <scope>NUCLEOTIDE SEQUENCE [LARGE SCALE GENOMIC DNA]</scope>
    <source>
        <strain evidence="7 8">JEL423</strain>
    </source>
</reference>
<dbReference type="OrthoDB" id="435038at2759"/>